<dbReference type="STRING" id="1423758.FC41_GL000979"/>
<sequence length="87" mass="10006">MSKTGNGDYALMKTLYDVQQMLEKFNILVYVGKRKWDIELMGIELDNLHHAGVISEKEYMSAKLILHHEHEIEEQKEASANKTDGLS</sequence>
<dbReference type="Gene3D" id="1.10.287.760">
    <property type="entry name" value="YqgQ-like"/>
    <property type="match status" value="1"/>
</dbReference>
<protein>
    <submittedName>
        <fullName evidence="1">Putative cytoplasmic protein</fullName>
    </submittedName>
</protein>
<keyword evidence="2" id="KW-1185">Reference proteome</keyword>
<dbReference type="AlphaFoldDB" id="I7IVP7"/>
<gene>
    <name evidence="1" type="ORF">BN55_00475</name>
</gene>
<dbReference type="eggNOG" id="COG4483">
    <property type="taxonomic scope" value="Bacteria"/>
</dbReference>
<comment type="caution">
    <text evidence="1">The sequence shown here is derived from an EMBL/GenBank/DDBJ whole genome shotgun (WGS) entry which is preliminary data.</text>
</comment>
<name>I7IVP7_9LACO</name>
<proteinExistence type="predicted"/>
<dbReference type="Proteomes" id="UP000009320">
    <property type="component" value="Unassembled WGS sequence"/>
</dbReference>
<evidence type="ECO:0000313" key="1">
    <source>
        <dbReference type="EMBL" id="CCI81813.1"/>
    </source>
</evidence>
<dbReference type="SUPFAM" id="SSF158379">
    <property type="entry name" value="YqgQ-like"/>
    <property type="match status" value="1"/>
</dbReference>
<dbReference type="InterPro" id="IPR023164">
    <property type="entry name" value="YqgQ-like_sf"/>
</dbReference>
<reference evidence="1 2" key="1">
    <citation type="submission" date="2012-06" db="EMBL/GenBank/DDBJ databases">
        <title>Draft Genome Sequence of Lactobacillus hominis Strain CRBIP 24.179T, isolated from human intestine.</title>
        <authorList>
            <person name="Cousin S."/>
            <person name="Ma L."/>
            <person name="Bizet C."/>
            <person name="Loux V."/>
            <person name="Bouchier C."/>
            <person name="Clermont D."/>
            <person name="Creno S."/>
        </authorList>
    </citation>
    <scope>NUCLEOTIDE SEQUENCE [LARGE SCALE GENOMIC DNA]</scope>
    <source>
        <strain evidence="2">CRBIP 24.179T</strain>
    </source>
</reference>
<organism evidence="1 2">
    <name type="scientific">Lactobacillus hominis DSM 23910 = CRBIP 24.179</name>
    <dbReference type="NCBI Taxonomy" id="1423758"/>
    <lineage>
        <taxon>Bacteria</taxon>
        <taxon>Bacillati</taxon>
        <taxon>Bacillota</taxon>
        <taxon>Bacilli</taxon>
        <taxon>Lactobacillales</taxon>
        <taxon>Lactobacillaceae</taxon>
        <taxon>Lactobacillus</taxon>
    </lineage>
</organism>
<dbReference type="EMBL" id="CAKE01000010">
    <property type="protein sequence ID" value="CCI81813.1"/>
    <property type="molecule type" value="Genomic_DNA"/>
</dbReference>
<dbReference type="InterPro" id="IPR009256">
    <property type="entry name" value="YqgQ-like"/>
</dbReference>
<accession>I7IVP7</accession>
<dbReference type="Pfam" id="PF06014">
    <property type="entry name" value="YqgQ-like"/>
    <property type="match status" value="1"/>
</dbReference>
<evidence type="ECO:0000313" key="2">
    <source>
        <dbReference type="Proteomes" id="UP000009320"/>
    </source>
</evidence>